<evidence type="ECO:0000256" key="2">
    <source>
        <dbReference type="ARBA" id="ARBA00022741"/>
    </source>
</evidence>
<evidence type="ECO:0000256" key="6">
    <source>
        <dbReference type="SAM" id="MobiDB-lite"/>
    </source>
</evidence>
<dbReference type="InterPro" id="IPR012340">
    <property type="entry name" value="NA-bd_OB-fold"/>
</dbReference>
<reference evidence="8 9" key="1">
    <citation type="submission" date="2020-06" db="EMBL/GenBank/DDBJ databases">
        <authorList>
            <person name="Li R."/>
            <person name="Bekaert M."/>
        </authorList>
    </citation>
    <scope>NUCLEOTIDE SEQUENCE [LARGE SCALE GENOMIC DNA]</scope>
    <source>
        <strain evidence="9">wild</strain>
    </source>
</reference>
<evidence type="ECO:0000313" key="8">
    <source>
        <dbReference type="EMBL" id="CAC5384459.1"/>
    </source>
</evidence>
<gene>
    <name evidence="8" type="ORF">MCOR_20094</name>
</gene>
<keyword evidence="2" id="KW-0547">Nucleotide-binding</keyword>
<dbReference type="GO" id="GO:0004540">
    <property type="term" value="F:RNA nuclease activity"/>
    <property type="evidence" value="ECO:0007669"/>
    <property type="project" value="InterPro"/>
</dbReference>
<dbReference type="InterPro" id="IPR041679">
    <property type="entry name" value="DNA2/NAM7-like_C"/>
</dbReference>
<feature type="compositionally biased region" description="Acidic residues" evidence="6">
    <location>
        <begin position="414"/>
        <end position="426"/>
    </location>
</feature>
<keyword evidence="3" id="KW-0378">Hydrolase</keyword>
<evidence type="ECO:0000259" key="7">
    <source>
        <dbReference type="SMART" id="SM00955"/>
    </source>
</evidence>
<dbReference type="InterPro" id="IPR056787">
    <property type="entry name" value="OB_HELZ2"/>
</dbReference>
<feature type="compositionally biased region" description="Polar residues" evidence="6">
    <location>
        <begin position="49"/>
        <end position="63"/>
    </location>
</feature>
<name>A0A6J8BP36_MYTCO</name>
<evidence type="ECO:0000256" key="1">
    <source>
        <dbReference type="ARBA" id="ARBA00007913"/>
    </source>
</evidence>
<keyword evidence="9" id="KW-1185">Reference proteome</keyword>
<proteinExistence type="inferred from homology"/>
<comment type="similarity">
    <text evidence="1">Belongs to the DNA2/NAM7 helicase family.</text>
</comment>
<dbReference type="PROSITE" id="PS01175">
    <property type="entry name" value="RIBONUCLEASE_II"/>
    <property type="match status" value="1"/>
</dbReference>
<dbReference type="FunFam" id="3.40.50.300:FF:000326">
    <property type="entry name" value="P-loop containing nucleoside triphosphate hydrolase"/>
    <property type="match status" value="1"/>
</dbReference>
<dbReference type="Gene3D" id="3.40.50.300">
    <property type="entry name" value="P-loop containing nucleotide triphosphate hydrolases"/>
    <property type="match status" value="2"/>
</dbReference>
<feature type="compositionally biased region" description="Polar residues" evidence="6">
    <location>
        <begin position="2114"/>
        <end position="2124"/>
    </location>
</feature>
<dbReference type="InterPro" id="IPR027417">
    <property type="entry name" value="P-loop_NTPase"/>
</dbReference>
<dbReference type="GO" id="GO:0003723">
    <property type="term" value="F:RNA binding"/>
    <property type="evidence" value="ECO:0007669"/>
    <property type="project" value="InterPro"/>
</dbReference>
<evidence type="ECO:0000256" key="4">
    <source>
        <dbReference type="ARBA" id="ARBA00022806"/>
    </source>
</evidence>
<dbReference type="GO" id="GO:0043139">
    <property type="term" value="F:5'-3' DNA helicase activity"/>
    <property type="evidence" value="ECO:0007669"/>
    <property type="project" value="TreeGrafter"/>
</dbReference>
<dbReference type="GO" id="GO:0005524">
    <property type="term" value="F:ATP binding"/>
    <property type="evidence" value="ECO:0007669"/>
    <property type="project" value="UniProtKB-KW"/>
</dbReference>
<feature type="compositionally biased region" description="Basic residues" evidence="6">
    <location>
        <begin position="2094"/>
        <end position="2105"/>
    </location>
</feature>
<dbReference type="GO" id="GO:0005694">
    <property type="term" value="C:chromosome"/>
    <property type="evidence" value="ECO:0007669"/>
    <property type="project" value="UniProtKB-ARBA"/>
</dbReference>
<feature type="domain" description="RNB" evidence="7">
    <location>
        <begin position="734"/>
        <end position="1105"/>
    </location>
</feature>
<feature type="region of interest" description="Disordered" evidence="6">
    <location>
        <begin position="411"/>
        <end position="430"/>
    </location>
</feature>
<evidence type="ECO:0000256" key="5">
    <source>
        <dbReference type="ARBA" id="ARBA00022840"/>
    </source>
</evidence>
<organism evidence="8 9">
    <name type="scientific">Mytilus coruscus</name>
    <name type="common">Sea mussel</name>
    <dbReference type="NCBI Taxonomy" id="42192"/>
    <lineage>
        <taxon>Eukaryota</taxon>
        <taxon>Metazoa</taxon>
        <taxon>Spiralia</taxon>
        <taxon>Lophotrochozoa</taxon>
        <taxon>Mollusca</taxon>
        <taxon>Bivalvia</taxon>
        <taxon>Autobranchia</taxon>
        <taxon>Pteriomorphia</taxon>
        <taxon>Mytilida</taxon>
        <taxon>Mytiloidea</taxon>
        <taxon>Mytilidae</taxon>
        <taxon>Mytilinae</taxon>
        <taxon>Mytilus</taxon>
    </lineage>
</organism>
<dbReference type="SUPFAM" id="SSF52540">
    <property type="entry name" value="P-loop containing nucleoside triphosphate hydrolases"/>
    <property type="match status" value="1"/>
</dbReference>
<protein>
    <recommendedName>
        <fullName evidence="7">RNB domain-containing protein</fullName>
    </recommendedName>
</protein>
<dbReference type="SUPFAM" id="SSF50249">
    <property type="entry name" value="Nucleic acid-binding proteins"/>
    <property type="match status" value="2"/>
</dbReference>
<evidence type="ECO:0000313" key="9">
    <source>
        <dbReference type="Proteomes" id="UP000507470"/>
    </source>
</evidence>
<dbReference type="InterPro" id="IPR001900">
    <property type="entry name" value="RNase_II/R"/>
</dbReference>
<dbReference type="Proteomes" id="UP000507470">
    <property type="component" value="Unassembled WGS sequence"/>
</dbReference>
<dbReference type="InterPro" id="IPR041677">
    <property type="entry name" value="DNA2/NAM7_AAA_11"/>
</dbReference>
<dbReference type="PANTHER" id="PTHR43788">
    <property type="entry name" value="DNA2/NAM7 HELICASE FAMILY MEMBER"/>
    <property type="match status" value="1"/>
</dbReference>
<feature type="region of interest" description="Disordered" evidence="6">
    <location>
        <begin position="2087"/>
        <end position="2124"/>
    </location>
</feature>
<keyword evidence="4" id="KW-0347">Helicase</keyword>
<dbReference type="Pfam" id="PF25049">
    <property type="entry name" value="OB_HELZ2"/>
    <property type="match status" value="1"/>
</dbReference>
<dbReference type="InterPro" id="IPR047187">
    <property type="entry name" value="SF1_C_Upf1"/>
</dbReference>
<dbReference type="Pfam" id="PF13086">
    <property type="entry name" value="AAA_11"/>
    <property type="match status" value="1"/>
</dbReference>
<dbReference type="PANTHER" id="PTHR43788:SF16">
    <property type="entry name" value="HELICASE WITH ZINC FINGER 2"/>
    <property type="match status" value="1"/>
</dbReference>
<feature type="region of interest" description="Disordered" evidence="6">
    <location>
        <begin position="19"/>
        <end position="73"/>
    </location>
</feature>
<sequence>MANTDDDFHLTGIENHSVNQVNEVKEHDSFSDIDPYYSDDSVTTDEKSNTTIADDTYDSMQTEQMEESENLKEESDITLIEVYTDGTMVHLNSNGLKQCGNKELALERYYKEYFRKETIEPYPLHHLEVSVLWIPVIEEMSTTGDYRRLIQLIRSIKDLADELLEANPIVYCTKAFHVYIDLNISLIIMKDSLSDPGCIFEDSRNISMQITRCFLFMGQYRDACHFCKKIDAHSPIKPGNSSFKKFFLVWIEALIKLENIDIAKKKIEHYLKLTTTKGDQAAVAPMLDQIYELEEERRKKEDEVVDSDNEYVKDSNYTGIKQQRMKVEEIKEKHQKKKRYRPKREHEPLEYFTMPTSWNGFQGKWPKILKELSRSNECISLPKEDETIHIPEGHEISDVESDDAFDKMARDNWIDSDDTTSDNEADGDSKPIDYYEQSVKMYENNHDNELNEHDVLTNGIILSEKYLDQHSKSKHKKHYFQYEEFYEKEKIKELCKRYPKKFKICTVKLEAAHRAICKNTDHSGKISEIEISGRSKIGKVFNDDEVCVEILKDEIDEYKRHNHIGPRLNVTVDTSTLNLKVYGQIRGIMKRNHHAYVKHPVFVSMLDEAEYHLMRPVSKAIPKLHILNRNCTNDYQIDVYNYDKEKGELEHKELFNIKPGEIENYIFLVALICWHEIYPRGAVIKVLNAKSGMNTGMEILKLQHQVPTTYKKETIENLNWLLELDEPLVCKKDRIDLTGMEVLTIDPSNARDLDDALSIEELNDIYRVGVHIADVTTYIEKGSHIDVEAYERATTFYPGQGINPYHMLPKPLSTKLCSLIPGEKRPTISVFFTFDKKEGLQKHLTEIKRSQIKSIKQLSYREAQDIILKVDTTISDSLCKQVNCLFKLAKNQRITRLGSGMFYFPMAVDGEDDDFTDTLEAHYLVEEFMILANHTIGKFLIEKFKDCIPLRVQQPPNPEQVRTWLESHEFYADLIVKLQEIRPSPTLWHDRKLTIDNTPTARYTKLLMYQHWVWKKLLLAIERKDYTAASQLIGCDDLHPFSCLALDEWYEYQERAKYKCSGEVCTRQEGSHFTLGMFPYTQFTSPIRRYLDIIVHRLLHCALDKKGPCYTKDEVSELCCYLNEVTRRAKNYQKQCRALTWGYKLMKEPQILHGFLKTVSDKEVSVVFPGHRYLPKSSKTLQLNYLNAAKKPEFKTDRLNGRKILELTWKKRLYSFNGYTPIKKKEIKEDGYRLNPHNRGFFQQQRKWKQILERFTAAKSPKDKMKKLLETINDDGLGDSKENVDKLVENVPSCFKTVKDVSSEVREGSITLQSCQFTMTFNHQQIIPLQMSAESVKGVLIPQIEIFDMTKNVKHCFLHVKDPIKYLEQYATSPSKERYFSAVDYLRTWKPLVEMESASNSVKSSTATINDVPVKFLSQYEGKFSFSKGFCDQRNIEINKTPLSVFLTDNEEAIDEENEEGIKEIASPDYICIKCPIFKSQIDKWDLIKGNIAPSDYIIWIAHAKIDRAQVQKGKTDFIFRLHRNSKPVPLELMKEDNRHRHSIEIIFKSSADQRIDAVLQCLNKATALAKAIALGTSIPKLDKGHLKLGRDTEPDVMNIGLVGNNKQQYNAIQRALTTSFSLIQGPPGTGKTYTGIKLVYLFDQINMKWKEMGNEKKQIIFCGPSNKSVDLVASWMKRRLGDNCPQMVRWYGSSIEDQEYPIPGKTPPNTRGERAKADENLREVSMHILIRQLGKPYQEEISAYDRQFKQHPDGVDYKVVTKYRSIISKAVIEEVKRYDVIFCTTAMATNPKLLKGTRGRIFQIIIDECGMCTEPESITSIIATRAEQVVLIGDHRQLRPIVKSTYAAKLGLEKSLFERYANKATLLTSQYRMNPQICAFASQQFYNNKLKTKPSYMWMTDIPLRSWINKDIPVIFCNVAGKEDYLPFDTDEGNEQSCSNQEEVEHVVKIFKHLVDEELIDPEYNINIMSQYNAQCTAIRKALKAENFIRFNVNTVVASQGGEWDYVILSLVRSLPHYRIEPKPTLGWCKQNLGFITDEHQTNVALTRARKGLIVVGHKELLTCNEVWGSFINHYGRRGCVVNREEFPPQPVPKRRKKKSKNKGKQTFEEQTENLQQVNNGHS</sequence>
<accession>A0A6J8BP36</accession>
<dbReference type="GO" id="GO:0016787">
    <property type="term" value="F:hydrolase activity"/>
    <property type="evidence" value="ECO:0007669"/>
    <property type="project" value="UniProtKB-KW"/>
</dbReference>
<evidence type="ECO:0000256" key="3">
    <source>
        <dbReference type="ARBA" id="ARBA00022801"/>
    </source>
</evidence>
<dbReference type="InterPro" id="IPR050534">
    <property type="entry name" value="Coronavir_polyprotein_1ab"/>
</dbReference>
<dbReference type="EMBL" id="CACVKT020003577">
    <property type="protein sequence ID" value="CAC5384459.1"/>
    <property type="molecule type" value="Genomic_DNA"/>
</dbReference>
<dbReference type="Pfam" id="PF13087">
    <property type="entry name" value="AAA_12"/>
    <property type="match status" value="1"/>
</dbReference>
<dbReference type="SMART" id="SM00955">
    <property type="entry name" value="RNB"/>
    <property type="match status" value="1"/>
</dbReference>
<dbReference type="CDD" id="cd18808">
    <property type="entry name" value="SF1_C_Upf1"/>
    <property type="match status" value="1"/>
</dbReference>
<dbReference type="OrthoDB" id="6287246at2759"/>
<dbReference type="InterPro" id="IPR022966">
    <property type="entry name" value="RNase_II/R_CS"/>
</dbReference>
<dbReference type="Pfam" id="PF00773">
    <property type="entry name" value="RNB"/>
    <property type="match status" value="1"/>
</dbReference>
<keyword evidence="5" id="KW-0067">ATP-binding</keyword>